<dbReference type="Gene3D" id="2.60.40.3250">
    <property type="entry name" value="Peptidase M64, N-terminal domain"/>
    <property type="match status" value="1"/>
</dbReference>
<organism evidence="3 4">
    <name type="scientific">Butyricimonas faecihominis</name>
    <dbReference type="NCBI Taxonomy" id="1472416"/>
    <lineage>
        <taxon>Bacteria</taxon>
        <taxon>Pseudomonadati</taxon>
        <taxon>Bacteroidota</taxon>
        <taxon>Bacteroidia</taxon>
        <taxon>Bacteroidales</taxon>
        <taxon>Odoribacteraceae</taxon>
        <taxon>Butyricimonas</taxon>
    </lineage>
</organism>
<feature type="signal peptide" evidence="1">
    <location>
        <begin position="1"/>
        <end position="22"/>
    </location>
</feature>
<dbReference type="InterPro" id="IPR019026">
    <property type="entry name" value="Peptidase_M64_IgA"/>
</dbReference>
<proteinExistence type="predicted"/>
<evidence type="ECO:0000313" key="3">
    <source>
        <dbReference type="EMBL" id="MBB4025182.1"/>
    </source>
</evidence>
<dbReference type="Pfam" id="PF16217">
    <property type="entry name" value="M64_N"/>
    <property type="match status" value="1"/>
</dbReference>
<feature type="chain" id="PRO_5030808156" description="Peptidase M64 N-terminal domain-containing protein" evidence="1">
    <location>
        <begin position="23"/>
        <end position="426"/>
    </location>
</feature>
<dbReference type="Gene3D" id="3.40.390.10">
    <property type="entry name" value="Collagenase (Catalytic Domain)"/>
    <property type="match status" value="1"/>
</dbReference>
<evidence type="ECO:0000259" key="2">
    <source>
        <dbReference type="Pfam" id="PF16217"/>
    </source>
</evidence>
<gene>
    <name evidence="3" type="ORF">GGR14_000954</name>
</gene>
<dbReference type="AlphaFoldDB" id="A0A7W6HUH0"/>
<evidence type="ECO:0000256" key="1">
    <source>
        <dbReference type="SAM" id="SignalP"/>
    </source>
</evidence>
<feature type="domain" description="Peptidase M64 N-terminal" evidence="2">
    <location>
        <begin position="23"/>
        <end position="143"/>
    </location>
</feature>
<dbReference type="GO" id="GO:0008237">
    <property type="term" value="F:metallopeptidase activity"/>
    <property type="evidence" value="ECO:0007669"/>
    <property type="project" value="InterPro"/>
</dbReference>
<sequence length="426" mass="49437">MKRIIALLPCMILLLQANLSWAQFDKYFHNKTLRMDYAHCGNSQHDEIYFEELLEEPYWGGSKTNLIDTMFYGNYYLNVYDVASNQLIYSRGYCTLFWEWQTTDEAKTTQRCCSETVVMPFPKNDVRIEISARNKKGKFVKKFEYTVDVDSYFIKKDRRMQYPTYDVHYTGNPSRRVDIVLLPEGYTADEMDKFKADCKLFAEGLFSLSPYKENQGLFNIRAVLAPSQESGVDIPGEYIWKNTILNSSFYTFDSERYIMTYDNKSLRDLSANVPYDFIYIIANTQKYGGGAIYNHYGISISGNLHAAKVYVHEFGHLFLGLGDEYVEVGSSYNDMYPTNVEPWEANLTTLTNFNKKWKDMLDKDTPVPTTYDPQNPKKLGAYEGGGYVSKGVYRPRYDCLMNTLSGNDFCPVCIRAIKKQIDFYTR</sequence>
<protein>
    <recommendedName>
        <fullName evidence="2">Peptidase M64 N-terminal domain-containing protein</fullName>
    </recommendedName>
</protein>
<dbReference type="InterPro" id="IPR032625">
    <property type="entry name" value="M64_N"/>
</dbReference>
<dbReference type="Pfam" id="PF09471">
    <property type="entry name" value="Peptidase_M64"/>
    <property type="match status" value="2"/>
</dbReference>
<accession>A0A7W6HUH0</accession>
<name>A0A7W6HUH0_9BACT</name>
<dbReference type="InterPro" id="IPR024079">
    <property type="entry name" value="MetalloPept_cat_dom_sf"/>
</dbReference>
<keyword evidence="4" id="KW-1185">Reference proteome</keyword>
<dbReference type="EMBL" id="JACIES010000002">
    <property type="protein sequence ID" value="MBB4025182.1"/>
    <property type="molecule type" value="Genomic_DNA"/>
</dbReference>
<dbReference type="Proteomes" id="UP000546007">
    <property type="component" value="Unassembled WGS sequence"/>
</dbReference>
<evidence type="ECO:0000313" key="4">
    <source>
        <dbReference type="Proteomes" id="UP000546007"/>
    </source>
</evidence>
<reference evidence="3 4" key="1">
    <citation type="submission" date="2020-08" db="EMBL/GenBank/DDBJ databases">
        <title>Genomic Encyclopedia of Type Strains, Phase IV (KMG-IV): sequencing the most valuable type-strain genomes for metagenomic binning, comparative biology and taxonomic classification.</title>
        <authorList>
            <person name="Goeker M."/>
        </authorList>
    </citation>
    <scope>NUCLEOTIDE SEQUENCE [LARGE SCALE GENOMIC DNA]</scope>
    <source>
        <strain evidence="3 4">DSM 105721</strain>
    </source>
</reference>
<dbReference type="RefSeq" id="WP_164719985.1">
    <property type="nucleotide sequence ID" value="NZ_AP028155.1"/>
</dbReference>
<keyword evidence="1" id="KW-0732">Signal</keyword>
<comment type="caution">
    <text evidence="3">The sequence shown here is derived from an EMBL/GenBank/DDBJ whole genome shotgun (WGS) entry which is preliminary data.</text>
</comment>
<dbReference type="GeneID" id="93099597"/>
<dbReference type="InterPro" id="IPR038171">
    <property type="entry name" value="M64_N_sf"/>
</dbReference>